<name>A0A3G2R624_9FIRM</name>
<evidence type="ECO:0000313" key="2">
    <source>
        <dbReference type="Proteomes" id="UP000280960"/>
    </source>
</evidence>
<reference evidence="1 2" key="1">
    <citation type="submission" date="2018-10" db="EMBL/GenBank/DDBJ databases">
        <authorList>
            <person name="Zhang X."/>
        </authorList>
    </citation>
    <scope>NUCLEOTIDE SEQUENCE [LARGE SCALE GENOMIC DNA]</scope>
    <source>
        <strain evidence="1 2">SK-G1</strain>
    </source>
</reference>
<proteinExistence type="predicted"/>
<evidence type="ECO:0000313" key="1">
    <source>
        <dbReference type="EMBL" id="AYO30833.1"/>
    </source>
</evidence>
<dbReference type="Proteomes" id="UP000280960">
    <property type="component" value="Chromosome"/>
</dbReference>
<dbReference type="AlphaFoldDB" id="A0A3G2R624"/>
<sequence>MDEKICPMLSRYVWKDTGYVENGLHDVACKEEKCAWWDVRNCECSIKGIATIAEYFALRI</sequence>
<protein>
    <submittedName>
        <fullName evidence="1">Uncharacterized protein</fullName>
    </submittedName>
</protein>
<gene>
    <name evidence="1" type="ORF">D2962_09595</name>
</gene>
<accession>A0A3G2R624</accession>
<dbReference type="EMBL" id="CP033169">
    <property type="protein sequence ID" value="AYO30833.1"/>
    <property type="molecule type" value="Genomic_DNA"/>
</dbReference>
<dbReference type="RefSeq" id="WP_122014851.1">
    <property type="nucleotide sequence ID" value="NZ_CP033169.1"/>
</dbReference>
<dbReference type="KEGG" id="bacg:D2962_09595"/>
<organism evidence="1 2">
    <name type="scientific">Biomaibacter acetigenes</name>
    <dbReference type="NCBI Taxonomy" id="2316383"/>
    <lineage>
        <taxon>Bacteria</taxon>
        <taxon>Bacillati</taxon>
        <taxon>Bacillota</taxon>
        <taxon>Clostridia</taxon>
        <taxon>Thermosediminibacterales</taxon>
        <taxon>Tepidanaerobacteraceae</taxon>
        <taxon>Biomaibacter</taxon>
    </lineage>
</organism>
<keyword evidence="2" id="KW-1185">Reference proteome</keyword>